<dbReference type="NCBIfam" id="TIGR01469">
    <property type="entry name" value="cobA_cysG_Cterm"/>
    <property type="match status" value="1"/>
</dbReference>
<dbReference type="FunFam" id="3.40.1010.10:FF:000001">
    <property type="entry name" value="Siroheme synthase"/>
    <property type="match status" value="1"/>
</dbReference>
<evidence type="ECO:0000313" key="11">
    <source>
        <dbReference type="Proteomes" id="UP000607559"/>
    </source>
</evidence>
<proteinExistence type="inferred from homology"/>
<sequence length="274" mass="29810">MNLDSIHIGKVILAGAGPGDPELLTLKTLRYLQQADVVVADRLVSPDILAEYTRPDALIISVGKQYHNNASTPQSVISQLLVTHALEGRLVVRLKGGDVSIFSNVLDELETLSSHGIPYELVPGVTAALGAAAYAGIPLTARGYAASVRFLTSYQPDAGDEKYWHELAHTPDTLVFYMSSAPLDQLVHRLAKEGIAEDRWIAVIEQATTPLQRVSSWPVHQYLAAAAGSEYASPTLVILGRVAALHSSFQWLANSRSREQYFPSVQEQKKIVVC</sequence>
<name>A0A8J2U8L2_9BACT</name>
<dbReference type="GO" id="GO:0032259">
    <property type="term" value="P:methylation"/>
    <property type="evidence" value="ECO:0007669"/>
    <property type="project" value="UniProtKB-KW"/>
</dbReference>
<accession>A0A8J2U8L2</accession>
<comment type="pathway">
    <text evidence="7">Porphyrin-containing compound metabolism; siroheme biosynthesis; precorrin-2 from uroporphyrinogen III: step 1/1.</text>
</comment>
<protein>
    <recommendedName>
        <fullName evidence="2">uroporphyrinogen-III C-methyltransferase</fullName>
        <ecNumber evidence="2">2.1.1.107</ecNumber>
    </recommendedName>
</protein>
<dbReference type="AlphaFoldDB" id="A0A8J2U8L2"/>
<dbReference type="InterPro" id="IPR006366">
    <property type="entry name" value="CobA/CysG_C"/>
</dbReference>
<dbReference type="InterPro" id="IPR014776">
    <property type="entry name" value="4pyrrole_Mease_sub2"/>
</dbReference>
<evidence type="ECO:0000256" key="7">
    <source>
        <dbReference type="ARBA" id="ARBA00025705"/>
    </source>
</evidence>
<evidence type="ECO:0000256" key="2">
    <source>
        <dbReference type="ARBA" id="ARBA00012162"/>
    </source>
</evidence>
<dbReference type="PANTHER" id="PTHR45790">
    <property type="entry name" value="SIROHEME SYNTHASE-RELATED"/>
    <property type="match status" value="1"/>
</dbReference>
<feature type="domain" description="Tetrapyrrole methylase" evidence="9">
    <location>
        <begin position="10"/>
        <end position="218"/>
    </location>
</feature>
<keyword evidence="5" id="KW-0949">S-adenosyl-L-methionine</keyword>
<dbReference type="Proteomes" id="UP000607559">
    <property type="component" value="Unassembled WGS sequence"/>
</dbReference>
<dbReference type="SUPFAM" id="SSF53790">
    <property type="entry name" value="Tetrapyrrole methylase"/>
    <property type="match status" value="1"/>
</dbReference>
<keyword evidence="4 8" id="KW-0808">Transferase</keyword>
<keyword evidence="11" id="KW-1185">Reference proteome</keyword>
<evidence type="ECO:0000256" key="3">
    <source>
        <dbReference type="ARBA" id="ARBA00022603"/>
    </source>
</evidence>
<dbReference type="InterPro" id="IPR000878">
    <property type="entry name" value="4pyrrol_Mease"/>
</dbReference>
<evidence type="ECO:0000256" key="4">
    <source>
        <dbReference type="ARBA" id="ARBA00022679"/>
    </source>
</evidence>
<organism evidence="10 11">
    <name type="scientific">Puia dinghuensis</name>
    <dbReference type="NCBI Taxonomy" id="1792502"/>
    <lineage>
        <taxon>Bacteria</taxon>
        <taxon>Pseudomonadati</taxon>
        <taxon>Bacteroidota</taxon>
        <taxon>Chitinophagia</taxon>
        <taxon>Chitinophagales</taxon>
        <taxon>Chitinophagaceae</taxon>
        <taxon>Puia</taxon>
    </lineage>
</organism>
<dbReference type="CDD" id="cd11642">
    <property type="entry name" value="SUMT"/>
    <property type="match status" value="1"/>
</dbReference>
<evidence type="ECO:0000256" key="5">
    <source>
        <dbReference type="ARBA" id="ARBA00022691"/>
    </source>
</evidence>
<dbReference type="PANTHER" id="PTHR45790:SF3">
    <property type="entry name" value="S-ADENOSYL-L-METHIONINE-DEPENDENT UROPORPHYRINOGEN III METHYLTRANSFERASE, CHLOROPLASTIC"/>
    <property type="match status" value="1"/>
</dbReference>
<dbReference type="GO" id="GO:0004851">
    <property type="term" value="F:uroporphyrin-III C-methyltransferase activity"/>
    <property type="evidence" value="ECO:0007669"/>
    <property type="project" value="UniProtKB-EC"/>
</dbReference>
<evidence type="ECO:0000259" key="9">
    <source>
        <dbReference type="Pfam" id="PF00590"/>
    </source>
</evidence>
<keyword evidence="3 8" id="KW-0489">Methyltransferase</keyword>
<evidence type="ECO:0000313" key="10">
    <source>
        <dbReference type="EMBL" id="GGA86968.1"/>
    </source>
</evidence>
<evidence type="ECO:0000256" key="8">
    <source>
        <dbReference type="RuleBase" id="RU003960"/>
    </source>
</evidence>
<evidence type="ECO:0000256" key="1">
    <source>
        <dbReference type="ARBA" id="ARBA00005879"/>
    </source>
</evidence>
<dbReference type="NCBIfam" id="NF004790">
    <property type="entry name" value="PRK06136.1"/>
    <property type="match status" value="1"/>
</dbReference>
<evidence type="ECO:0000256" key="6">
    <source>
        <dbReference type="ARBA" id="ARBA00023244"/>
    </source>
</evidence>
<dbReference type="EMBL" id="BMJC01000001">
    <property type="protein sequence ID" value="GGA86968.1"/>
    <property type="molecule type" value="Genomic_DNA"/>
</dbReference>
<comment type="caution">
    <text evidence="10">The sequence shown here is derived from an EMBL/GenBank/DDBJ whole genome shotgun (WGS) entry which is preliminary data.</text>
</comment>
<dbReference type="InterPro" id="IPR035996">
    <property type="entry name" value="4pyrrol_Methylase_sf"/>
</dbReference>
<keyword evidence="6" id="KW-0627">Porphyrin biosynthesis</keyword>
<dbReference type="RefSeq" id="WP_188928705.1">
    <property type="nucleotide sequence ID" value="NZ_BMJC01000001.1"/>
</dbReference>
<dbReference type="InterPro" id="IPR014777">
    <property type="entry name" value="4pyrrole_Mease_sub1"/>
</dbReference>
<dbReference type="EC" id="2.1.1.107" evidence="2"/>
<dbReference type="Pfam" id="PF00590">
    <property type="entry name" value="TP_methylase"/>
    <property type="match status" value="1"/>
</dbReference>
<dbReference type="InterPro" id="IPR050161">
    <property type="entry name" value="Siro_Cobalamin_biosynth"/>
</dbReference>
<gene>
    <name evidence="10" type="ORF">GCM10011511_07550</name>
</gene>
<dbReference type="GO" id="GO:0019354">
    <property type="term" value="P:siroheme biosynthetic process"/>
    <property type="evidence" value="ECO:0007669"/>
    <property type="project" value="InterPro"/>
</dbReference>
<comment type="similarity">
    <text evidence="1 8">Belongs to the precorrin methyltransferase family.</text>
</comment>
<dbReference type="Gene3D" id="3.30.950.10">
    <property type="entry name" value="Methyltransferase, Cobalt-precorrin-4 Transmethylase, Domain 2"/>
    <property type="match status" value="1"/>
</dbReference>
<dbReference type="Gene3D" id="3.40.1010.10">
    <property type="entry name" value="Cobalt-precorrin-4 Transmethylase, Domain 1"/>
    <property type="match status" value="1"/>
</dbReference>
<dbReference type="InterPro" id="IPR003043">
    <property type="entry name" value="Uropor_MeTrfase_CS"/>
</dbReference>
<dbReference type="PROSITE" id="PS00840">
    <property type="entry name" value="SUMT_2"/>
    <property type="match status" value="1"/>
</dbReference>
<reference evidence="10" key="1">
    <citation type="journal article" date="2014" name="Int. J. Syst. Evol. Microbiol.">
        <title>Complete genome sequence of Corynebacterium casei LMG S-19264T (=DSM 44701T), isolated from a smear-ripened cheese.</title>
        <authorList>
            <consortium name="US DOE Joint Genome Institute (JGI-PGF)"/>
            <person name="Walter F."/>
            <person name="Albersmeier A."/>
            <person name="Kalinowski J."/>
            <person name="Ruckert C."/>
        </authorList>
    </citation>
    <scope>NUCLEOTIDE SEQUENCE</scope>
    <source>
        <strain evidence="10">CGMCC 1.15448</strain>
    </source>
</reference>
<reference evidence="10" key="2">
    <citation type="submission" date="2020-09" db="EMBL/GenBank/DDBJ databases">
        <authorList>
            <person name="Sun Q."/>
            <person name="Zhou Y."/>
        </authorList>
    </citation>
    <scope>NUCLEOTIDE SEQUENCE</scope>
    <source>
        <strain evidence="10">CGMCC 1.15448</strain>
    </source>
</reference>